<feature type="binding site" evidence="4">
    <location>
        <position position="130"/>
    </location>
    <ligand>
        <name>L-histidine</name>
        <dbReference type="ChEBI" id="CHEBI:57595"/>
    </ligand>
</feature>
<evidence type="ECO:0000313" key="6">
    <source>
        <dbReference type="EMBL" id="VEU56118.1"/>
    </source>
</evidence>
<keyword evidence="3" id="KW-0648">Protein biosynthesis</keyword>
<feature type="binding site" evidence="4">
    <location>
        <begin position="81"/>
        <end position="83"/>
    </location>
    <ligand>
        <name>L-histidine</name>
        <dbReference type="ChEBI" id="CHEBI:57595"/>
    </ligand>
</feature>
<keyword evidence="3" id="KW-0963">Cytoplasm</keyword>
<keyword evidence="6" id="KW-0614">Plasmid</keyword>
<feature type="binding site" evidence="4">
    <location>
        <begin position="261"/>
        <end position="262"/>
    </location>
    <ligand>
        <name>L-histidine</name>
        <dbReference type="ChEBI" id="CHEBI:57595"/>
    </ligand>
</feature>
<geneLocation type="plasmid" evidence="6">
    <name>2</name>
</geneLocation>
<dbReference type="HAMAP" id="MF_00127">
    <property type="entry name" value="His_tRNA_synth"/>
    <property type="match status" value="1"/>
</dbReference>
<keyword evidence="2 3" id="KW-0067">ATP-binding</keyword>
<dbReference type="CDD" id="cd00773">
    <property type="entry name" value="HisRS-like_core"/>
    <property type="match status" value="1"/>
</dbReference>
<dbReference type="InterPro" id="IPR006195">
    <property type="entry name" value="aa-tRNA-synth_II"/>
</dbReference>
<reference evidence="6" key="1">
    <citation type="submission" date="2019-01" db="EMBL/GenBank/DDBJ databases">
        <authorList>
            <consortium name="Pathogen Informatics"/>
        </authorList>
    </citation>
    <scope>NUCLEOTIDE SEQUENCE [LARGE SCALE GENOMIC DNA]</scope>
    <source>
        <strain evidence="6">NCTC10113</strain>
    </source>
</reference>
<dbReference type="GO" id="GO:0005737">
    <property type="term" value="C:cytoplasm"/>
    <property type="evidence" value="ECO:0007669"/>
    <property type="project" value="UniProtKB-SubCell"/>
</dbReference>
<keyword evidence="3 6" id="KW-0030">Aminoacyl-tRNA synthetase</keyword>
<dbReference type="SUPFAM" id="SSF55681">
    <property type="entry name" value="Class II aaRS and biotin synthetases"/>
    <property type="match status" value="1"/>
</dbReference>
<dbReference type="PIRSF" id="PIRSF001549">
    <property type="entry name" value="His-tRNA_synth"/>
    <property type="match status" value="1"/>
</dbReference>
<feature type="binding site" evidence="4">
    <location>
        <position position="112"/>
    </location>
    <ligand>
        <name>L-histidine</name>
        <dbReference type="ChEBI" id="CHEBI:57595"/>
    </ligand>
</feature>
<evidence type="ECO:0000256" key="2">
    <source>
        <dbReference type="ARBA" id="ARBA00022840"/>
    </source>
</evidence>
<protein>
    <recommendedName>
        <fullName evidence="3">Histidine--tRNA ligase</fullName>
        <ecNumber evidence="3">6.1.1.21</ecNumber>
    </recommendedName>
    <alternativeName>
        <fullName evidence="3">Histidyl-tRNA synthetase</fullName>
        <shortName evidence="3">HisRS</shortName>
    </alternativeName>
</protein>
<proteinExistence type="inferred from homology"/>
<dbReference type="PANTHER" id="PTHR43707:SF1">
    <property type="entry name" value="HISTIDINE--TRNA LIGASE, MITOCHONDRIAL-RELATED"/>
    <property type="match status" value="1"/>
</dbReference>
<gene>
    <name evidence="6" type="primary">hisS_2</name>
    <name evidence="3" type="synonym">hisS</name>
    <name evidence="6" type="ORF">NCTC10113_01001</name>
</gene>
<dbReference type="GO" id="GO:0005524">
    <property type="term" value="F:ATP binding"/>
    <property type="evidence" value="ECO:0007669"/>
    <property type="project" value="UniProtKB-UniRule"/>
</dbReference>
<dbReference type="GO" id="GO:0004821">
    <property type="term" value="F:histidine-tRNA ligase activity"/>
    <property type="evidence" value="ECO:0007669"/>
    <property type="project" value="UniProtKB-UniRule"/>
</dbReference>
<comment type="similarity">
    <text evidence="1 3">Belongs to the class-II aminoacyl-tRNA synthetase family.</text>
</comment>
<dbReference type="InterPro" id="IPR041715">
    <property type="entry name" value="HisRS-like_core"/>
</dbReference>
<keyword evidence="3" id="KW-0547">Nucleotide-binding</keyword>
<sequence length="424" mass="50065">MLINKIKGTRDIFGKQAQIFNYIKDRFFDCAKKYTYEFIETPIIENVNLFIHSAGETSDIVSKEMYVFKDNNNNEIALRPEATASTIRFYVENKINNFSGDGKFFYFGPMFRYERPQKGRYRQFYQGGIELLAPKTDLSDFEVIKLAYDFLTDIKISDFILEINHLGSFESRNKYINHLKRYFKQYENELSDISKTRIEKNVLRILDDKTENDKDFVKNAPKLWDFLTEQEKLEFNNLLQLLDEFNIKYKINYYLVRGLDYYNDVVFEFVSTSDALGSKSTILAGGRYNGMVEQFGGPKIDSIGFAFGVDRLMEIVEYNIDKYPELNNQVDILIGYMNNAEKDIILKVAYDLRKKYSVMLINRKISLKDFFKKQFFLKPRFIVFKELNSKPNEIKIKNSQNEIITKYTNINDFEKAIKALEKEK</sequence>
<evidence type="ECO:0000259" key="5">
    <source>
        <dbReference type="PROSITE" id="PS50862"/>
    </source>
</evidence>
<dbReference type="InterPro" id="IPR015807">
    <property type="entry name" value="His-tRNA-ligase"/>
</dbReference>
<dbReference type="EMBL" id="LR214939">
    <property type="protein sequence ID" value="VEU56118.1"/>
    <property type="molecule type" value="Genomic_DNA"/>
</dbReference>
<comment type="subcellular location">
    <subcellularLocation>
        <location evidence="3">Cytoplasm</location>
    </subcellularLocation>
</comment>
<dbReference type="Gene3D" id="3.30.930.10">
    <property type="entry name" value="Bira Bifunctional Protein, Domain 2"/>
    <property type="match status" value="1"/>
</dbReference>
<evidence type="ECO:0000256" key="4">
    <source>
        <dbReference type="PIRSR" id="PIRSR001549-1"/>
    </source>
</evidence>
<comment type="subunit">
    <text evidence="3">Homodimer.</text>
</comment>
<dbReference type="InterPro" id="IPR045864">
    <property type="entry name" value="aa-tRNA-synth_II/BPL/LPL"/>
</dbReference>
<keyword evidence="3 6" id="KW-0436">Ligase</keyword>
<dbReference type="NCBIfam" id="TIGR00442">
    <property type="entry name" value="hisS"/>
    <property type="match status" value="1"/>
</dbReference>
<dbReference type="GO" id="GO:0006427">
    <property type="term" value="P:histidyl-tRNA aminoacylation"/>
    <property type="evidence" value="ECO:0007669"/>
    <property type="project" value="UniProtKB-UniRule"/>
</dbReference>
<dbReference type="Pfam" id="PF13393">
    <property type="entry name" value="tRNA-synt_His"/>
    <property type="match status" value="1"/>
</dbReference>
<dbReference type="PROSITE" id="PS50862">
    <property type="entry name" value="AA_TRNA_LIGASE_II"/>
    <property type="match status" value="1"/>
</dbReference>
<organism evidence="6">
    <name type="scientific">Metamycoplasma salivarium</name>
    <name type="common">Mycoplasma salivarium</name>
    <dbReference type="NCBI Taxonomy" id="2124"/>
    <lineage>
        <taxon>Bacteria</taxon>
        <taxon>Bacillati</taxon>
        <taxon>Mycoplasmatota</taxon>
        <taxon>Mycoplasmoidales</taxon>
        <taxon>Metamycoplasmataceae</taxon>
        <taxon>Metamycoplasma</taxon>
    </lineage>
</organism>
<feature type="binding site" evidence="4">
    <location>
        <position position="257"/>
    </location>
    <ligand>
        <name>L-histidine</name>
        <dbReference type="ChEBI" id="CHEBI:57595"/>
    </ligand>
</feature>
<name>A0A448ZXY2_METSV</name>
<dbReference type="AlphaFoldDB" id="A0A448ZXY2"/>
<feature type="binding site" evidence="4">
    <location>
        <position position="126"/>
    </location>
    <ligand>
        <name>L-histidine</name>
        <dbReference type="ChEBI" id="CHEBI:57595"/>
    </ligand>
</feature>
<dbReference type="RefSeq" id="WP_029670566.1">
    <property type="nucleotide sequence ID" value="NZ_LR214938.2"/>
</dbReference>
<evidence type="ECO:0000256" key="1">
    <source>
        <dbReference type="ARBA" id="ARBA00008226"/>
    </source>
</evidence>
<evidence type="ECO:0000256" key="3">
    <source>
        <dbReference type="HAMAP-Rule" id="MF_00127"/>
    </source>
</evidence>
<dbReference type="PANTHER" id="PTHR43707">
    <property type="entry name" value="HISTIDYL-TRNA SYNTHETASE"/>
    <property type="match status" value="1"/>
</dbReference>
<feature type="domain" description="Aminoacyl-transfer RNA synthetases class-II family profile" evidence="5">
    <location>
        <begin position="8"/>
        <end position="324"/>
    </location>
</feature>
<dbReference type="InterPro" id="IPR004516">
    <property type="entry name" value="HisRS/HisZ"/>
</dbReference>
<accession>A0A448ZXY2</accession>
<comment type="catalytic activity">
    <reaction evidence="3">
        <text>tRNA(His) + L-histidine + ATP = L-histidyl-tRNA(His) + AMP + diphosphate + H(+)</text>
        <dbReference type="Rhea" id="RHEA:17313"/>
        <dbReference type="Rhea" id="RHEA-COMP:9665"/>
        <dbReference type="Rhea" id="RHEA-COMP:9689"/>
        <dbReference type="ChEBI" id="CHEBI:15378"/>
        <dbReference type="ChEBI" id="CHEBI:30616"/>
        <dbReference type="ChEBI" id="CHEBI:33019"/>
        <dbReference type="ChEBI" id="CHEBI:57595"/>
        <dbReference type="ChEBI" id="CHEBI:78442"/>
        <dbReference type="ChEBI" id="CHEBI:78527"/>
        <dbReference type="ChEBI" id="CHEBI:456215"/>
        <dbReference type="EC" id="6.1.1.21"/>
    </reaction>
</comment>
<dbReference type="EC" id="6.1.1.21" evidence="3"/>